<dbReference type="STRING" id="270351.Maq22A_c20880"/>
<feature type="compositionally biased region" description="Basic residues" evidence="1">
    <location>
        <begin position="136"/>
        <end position="150"/>
    </location>
</feature>
<feature type="compositionally biased region" description="Basic residues" evidence="1">
    <location>
        <begin position="331"/>
        <end position="344"/>
    </location>
</feature>
<feature type="compositionally biased region" description="Basic residues" evidence="1">
    <location>
        <begin position="561"/>
        <end position="575"/>
    </location>
</feature>
<name>A0A0C6FF84_9HYPH</name>
<feature type="compositionally biased region" description="Basic and acidic residues" evidence="1">
    <location>
        <begin position="1059"/>
        <end position="1068"/>
    </location>
</feature>
<feature type="region of interest" description="Disordered" evidence="1">
    <location>
        <begin position="1"/>
        <end position="716"/>
    </location>
</feature>
<reference evidence="3" key="2">
    <citation type="submission" date="2015-01" db="EMBL/GenBank/DDBJ databases">
        <title>Complete genome sequence of Methylobacterium aquaticum strain 22A.</title>
        <authorList>
            <person name="Tani A."/>
            <person name="Ogura Y."/>
            <person name="Hayashi T."/>
        </authorList>
    </citation>
    <scope>NUCLEOTIDE SEQUENCE [LARGE SCALE GENOMIC DNA]</scope>
    <source>
        <strain evidence="3">MA-22A</strain>
    </source>
</reference>
<feature type="region of interest" description="Disordered" evidence="1">
    <location>
        <begin position="1050"/>
        <end position="1095"/>
    </location>
</feature>
<feature type="compositionally biased region" description="Basic residues" evidence="1">
    <location>
        <begin position="583"/>
        <end position="598"/>
    </location>
</feature>
<feature type="compositionally biased region" description="Basic and acidic residues" evidence="1">
    <location>
        <begin position="632"/>
        <end position="647"/>
    </location>
</feature>
<feature type="compositionally biased region" description="Basic residues" evidence="1">
    <location>
        <begin position="1"/>
        <end position="27"/>
    </location>
</feature>
<evidence type="ECO:0000313" key="3">
    <source>
        <dbReference type="Proteomes" id="UP000061432"/>
    </source>
</evidence>
<feature type="compositionally biased region" description="Basic and acidic residues" evidence="1">
    <location>
        <begin position="398"/>
        <end position="414"/>
    </location>
</feature>
<feature type="compositionally biased region" description="Basic residues" evidence="1">
    <location>
        <begin position="212"/>
        <end position="224"/>
    </location>
</feature>
<sequence length="1111" mass="120947">MRVRPGSRNRPRPLGSNRHRASRRRRLGCVPRSGPHRWELRCRVPRRARDRLARPGRGMSEVTRARPPRAAGASRPGRRGRGVAPPGRRARRAGPEPGRARGSWTAEPAVRRRLATVRRRSRQAPTQAAARDRAVGRSRRPPVRRSLRRPARGERPRSSQAARRRVRRMSRVPDRSRRRCATPPRVPQGRVRVAEPARTSRRAPDRVMTTRRPVRRRASTRCRTRPVPGSWRRPPGTQPERPQRRPRRAAAPERQAWSRVQPARPNRPRQRRPGAARPWRTHRLRARPGRGRAAPDPVRRPGPRTAPERTRPAPSRGGPPRPGRNGFPARSPRRPAARPRRRRGPAADPSAPERRQPRDAGPGPRPGGPRRRPGRVSQCRDASATRWRRRVQRATNRPGRECRAREPRARDRPAGTRPGRTSARPAPRRRRGSASRDRPGRPPPRVRPGQKRGGPGLRGAPWPAGPASPPAAGGHPVRWAGERAPRRPAGRARRQPVAPRRTGGRPEPSRRGWAARQERPAAQSRRRPGCPAPGRPGSARPPGRRPAPSGRRCPGRPGGRGSRRPGRRGARRGRPRAAPARPARGRRRRRPGCRHPARRVAPAVRGFRGTRARSRIRGRRRGGPARRRCGHRRDASADPAAWRREGSRVVGPVDHPIDPRERLLRAGDRGGLGNRAAGGGRLGGGRRRRAAADLASGGERGVEEREVGRGETGPVDAAQGLEPLLVAALGDDQGGGAVEPAPGGGLSVGTGEADRPLGREDRGLAPALVEPGPGDQEVEVAPLARLDLVEHALELGDAGAVAVEVEPGQRRGEALAEVAGIDRAAEPPQILDRQDLEALGVAALRVDEDLAAQRALLHQGAGGEEPREVEELDRPAGRLPHRHRRLGQGELAGEAGGLGPGIVAAEQGARLALPALQVGERADHQGRVALGQLARLDHPPQHGRTAAAQREDDRRPQVLGRRPGLGFEGEQALLDMAEELALGEVGLGRAAGDAVLQELQRAHQLDRQAAGRHRQGLDRLGRLAVAAAAMSATPAPAPAMRVGRRRAVPVAAGMRRRRGRDEAGRDEPGQEQTGGREGPQPPHSGSPRTRISMRRFSAAFGSAVLRGARSA</sequence>
<dbReference type="AlphaFoldDB" id="A0A0C6FF84"/>
<feature type="compositionally biased region" description="Gly residues" evidence="1">
    <location>
        <begin position="669"/>
        <end position="683"/>
    </location>
</feature>
<dbReference type="KEGG" id="maqu:Maq22A_c20880"/>
<feature type="compositionally biased region" description="Basic residues" evidence="1">
    <location>
        <begin position="266"/>
        <end position="290"/>
    </location>
</feature>
<feature type="compositionally biased region" description="Basic and acidic residues" evidence="1">
    <location>
        <begin position="700"/>
        <end position="709"/>
    </location>
</feature>
<feature type="region of interest" description="Disordered" evidence="1">
    <location>
        <begin position="858"/>
        <end position="881"/>
    </location>
</feature>
<evidence type="ECO:0000256" key="1">
    <source>
        <dbReference type="SAM" id="MobiDB-lite"/>
    </source>
</evidence>
<feature type="compositionally biased region" description="Low complexity" evidence="1">
    <location>
        <begin position="535"/>
        <end position="552"/>
    </location>
</feature>
<reference evidence="2 3" key="1">
    <citation type="journal article" date="2015" name="Genome Announc.">
        <title>Complete Genome Sequence of Methylobacterium aquaticum Strain 22A, Isolated from Racomitrium japonicum Moss.</title>
        <authorList>
            <person name="Tani A."/>
            <person name="Ogura Y."/>
            <person name="Hayashi T."/>
            <person name="Kimbara K."/>
        </authorList>
    </citation>
    <scope>NUCLEOTIDE SEQUENCE [LARGE SCALE GENOMIC DNA]</scope>
    <source>
        <strain evidence="2 3">MA-22A</strain>
    </source>
</reference>
<feature type="compositionally biased region" description="Low complexity" evidence="1">
    <location>
        <begin position="415"/>
        <end position="425"/>
    </location>
</feature>
<proteinExistence type="predicted"/>
<evidence type="ECO:0000313" key="2">
    <source>
        <dbReference type="EMBL" id="BAQ47213.1"/>
    </source>
</evidence>
<feature type="compositionally biased region" description="Basic residues" evidence="1">
    <location>
        <begin position="608"/>
        <end position="631"/>
    </location>
</feature>
<feature type="compositionally biased region" description="Basic residues" evidence="1">
    <location>
        <begin position="111"/>
        <end position="122"/>
    </location>
</feature>
<feature type="compositionally biased region" description="Basic residues" evidence="1">
    <location>
        <begin position="162"/>
        <end position="180"/>
    </location>
</feature>
<protein>
    <submittedName>
        <fullName evidence="2">RNA-binding S4 domain-containing protein</fullName>
    </submittedName>
</protein>
<feature type="compositionally biased region" description="Basic and acidic residues" evidence="1">
    <location>
        <begin position="655"/>
        <end position="668"/>
    </location>
</feature>
<feature type="region of interest" description="Disordered" evidence="1">
    <location>
        <begin position="936"/>
        <end position="964"/>
    </location>
</feature>
<feature type="compositionally biased region" description="Low complexity" evidence="1">
    <location>
        <begin position="252"/>
        <end position="264"/>
    </location>
</feature>
<gene>
    <name evidence="2" type="primary">hyuB</name>
    <name evidence="2" type="ORF">Maq22A_c20880</name>
</gene>
<accession>A0A0C6FF84</accession>
<organism evidence="2 3">
    <name type="scientific">Methylobacterium aquaticum</name>
    <dbReference type="NCBI Taxonomy" id="270351"/>
    <lineage>
        <taxon>Bacteria</taxon>
        <taxon>Pseudomonadati</taxon>
        <taxon>Pseudomonadota</taxon>
        <taxon>Alphaproteobacteria</taxon>
        <taxon>Hyphomicrobiales</taxon>
        <taxon>Methylobacteriaceae</taxon>
        <taxon>Methylobacterium</taxon>
    </lineage>
</organism>
<dbReference type="Proteomes" id="UP000061432">
    <property type="component" value="Chromosome"/>
</dbReference>
<dbReference type="EMBL" id="AP014704">
    <property type="protein sequence ID" value="BAQ47213.1"/>
    <property type="molecule type" value="Genomic_DNA"/>
</dbReference>